<name>A0AA86AMB9_SULMK</name>
<sequence>MREYIGIDISKASLQVHLGTFNEDVEIENSLKGVKQLHAKVKKRYGKSVEVVWIYEPTGSYSTLVKRFCAQHAIACYIIKPSQSAAFAKTIKNRNKSDVVDARMLYQLHKIAPSEEIAIPHYDAKLETLQNYLRYYKTVMKERVVKTNQLEAALHREDELFIIRKLHVKIKALKAEEKEIIATMLELIKANKAYEERFSAMTSLKGIGNISGLVLFDLFMRYGDASSKEIVALCGLDPIEVSSGSSLKRKSRISKQGSCLVRSTLFMPTLIAINHNPHMQMIYNRLKEKGKHSTVAQIAVMRKMVVIAFSLFKNKEIYDTNRFLRVDEKRVA</sequence>
<accession>A0AA86AMB9</accession>
<dbReference type="GO" id="GO:0006313">
    <property type="term" value="P:DNA transposition"/>
    <property type="evidence" value="ECO:0007669"/>
    <property type="project" value="InterPro"/>
</dbReference>
<dbReference type="GO" id="GO:0004803">
    <property type="term" value="F:transposase activity"/>
    <property type="evidence" value="ECO:0007669"/>
    <property type="project" value="InterPro"/>
</dbReference>
<dbReference type="Pfam" id="PF01548">
    <property type="entry name" value="DEDD_Tnp_IS110"/>
    <property type="match status" value="1"/>
</dbReference>
<dbReference type="InterPro" id="IPR003346">
    <property type="entry name" value="Transposase_20"/>
</dbReference>
<dbReference type="Pfam" id="PF02371">
    <property type="entry name" value="Transposase_20"/>
    <property type="match status" value="1"/>
</dbReference>
<dbReference type="Proteomes" id="UP000019322">
    <property type="component" value="Chromosome"/>
</dbReference>
<gene>
    <name evidence="3" type="ORF">SMUL_2071</name>
</gene>
<protein>
    <submittedName>
        <fullName evidence="3">Transposase</fullName>
    </submittedName>
</protein>
<dbReference type="AlphaFoldDB" id="A0AA86AMB9"/>
<organism evidence="3 4">
    <name type="scientific">Sulfurospirillum multivorans (strain DM 12446 / JCM 15788 / NBRC 109480)</name>
    <dbReference type="NCBI Taxonomy" id="1150621"/>
    <lineage>
        <taxon>Bacteria</taxon>
        <taxon>Pseudomonadati</taxon>
        <taxon>Campylobacterota</taxon>
        <taxon>Epsilonproteobacteria</taxon>
        <taxon>Campylobacterales</taxon>
        <taxon>Sulfurospirillaceae</taxon>
        <taxon>Sulfurospirillum</taxon>
    </lineage>
</organism>
<evidence type="ECO:0000313" key="3">
    <source>
        <dbReference type="EMBL" id="AHJ13326.1"/>
    </source>
</evidence>
<dbReference type="InterPro" id="IPR047650">
    <property type="entry name" value="Transpos_IS110"/>
</dbReference>
<dbReference type="KEGG" id="smul:SMUL_2071"/>
<evidence type="ECO:0000259" key="2">
    <source>
        <dbReference type="Pfam" id="PF02371"/>
    </source>
</evidence>
<dbReference type="EMBL" id="CP007201">
    <property type="protein sequence ID" value="AHJ13326.1"/>
    <property type="molecule type" value="Genomic_DNA"/>
</dbReference>
<feature type="domain" description="Transposase IS116/IS110/IS902 C-terminal" evidence="2">
    <location>
        <begin position="201"/>
        <end position="283"/>
    </location>
</feature>
<dbReference type="RefSeq" id="WP_025345177.1">
    <property type="nucleotide sequence ID" value="NZ_CP007201.1"/>
</dbReference>
<evidence type="ECO:0000313" key="4">
    <source>
        <dbReference type="Proteomes" id="UP000019322"/>
    </source>
</evidence>
<feature type="domain" description="Transposase IS110-like N-terminal" evidence="1">
    <location>
        <begin position="5"/>
        <end position="155"/>
    </location>
</feature>
<evidence type="ECO:0000259" key="1">
    <source>
        <dbReference type="Pfam" id="PF01548"/>
    </source>
</evidence>
<proteinExistence type="predicted"/>
<reference evidence="3 4" key="1">
    <citation type="journal article" date="2014" name="Environ. Microbiol.">
        <title>Insights into organohalide respiration and the versatile catabolism of Sulfurospirillum multivorans gained from comparative genomics and physiological studies.</title>
        <authorList>
            <person name="Goris T."/>
            <person name="Schubert T."/>
            <person name="Gadkari J."/>
            <person name="Wubet T."/>
            <person name="Tarkka M."/>
            <person name="Buscot F."/>
            <person name="Adrian L."/>
            <person name="Diekert G."/>
        </authorList>
    </citation>
    <scope>NUCLEOTIDE SEQUENCE [LARGE SCALE GENOMIC DNA]</scope>
    <source>
        <strain evidence="4">DM 12446 / JCM 15788 / NBRC 109480</strain>
    </source>
</reference>
<dbReference type="PANTHER" id="PTHR33055:SF3">
    <property type="entry name" value="PUTATIVE TRANSPOSASE FOR IS117-RELATED"/>
    <property type="match status" value="1"/>
</dbReference>
<dbReference type="InterPro" id="IPR002525">
    <property type="entry name" value="Transp_IS110-like_N"/>
</dbReference>
<dbReference type="NCBIfam" id="NF033542">
    <property type="entry name" value="transpos_IS110"/>
    <property type="match status" value="1"/>
</dbReference>
<dbReference type="PANTHER" id="PTHR33055">
    <property type="entry name" value="TRANSPOSASE FOR INSERTION SEQUENCE ELEMENT IS1111A"/>
    <property type="match status" value="1"/>
</dbReference>
<dbReference type="GO" id="GO:0003677">
    <property type="term" value="F:DNA binding"/>
    <property type="evidence" value="ECO:0007669"/>
    <property type="project" value="InterPro"/>
</dbReference>